<dbReference type="AlphaFoldDB" id="A0A345EIC0"/>
<organism evidence="2 3">
    <name type="scientific">Haloplanus rubicundus</name>
    <dbReference type="NCBI Taxonomy" id="1547898"/>
    <lineage>
        <taxon>Archaea</taxon>
        <taxon>Methanobacteriati</taxon>
        <taxon>Methanobacteriota</taxon>
        <taxon>Stenosarchaea group</taxon>
        <taxon>Halobacteria</taxon>
        <taxon>Halobacteriales</taxon>
        <taxon>Haloferacaceae</taxon>
        <taxon>Haloplanus</taxon>
    </lineage>
</organism>
<evidence type="ECO:0000256" key="1">
    <source>
        <dbReference type="SAM" id="MobiDB-lite"/>
    </source>
</evidence>
<reference evidence="2 3" key="1">
    <citation type="submission" date="2018-07" db="EMBL/GenBank/DDBJ databases">
        <title>Genome sequences of Haloplanus sp. CBA1112.</title>
        <authorList>
            <person name="Kim Y.B."/>
            <person name="Roh S.W."/>
        </authorList>
    </citation>
    <scope>NUCLEOTIDE SEQUENCE [LARGE SCALE GENOMIC DNA]</scope>
    <source>
        <strain evidence="2 3">CBA1112</strain>
        <plasmid evidence="3">pcba1112-02</plasmid>
    </source>
</reference>
<feature type="region of interest" description="Disordered" evidence="1">
    <location>
        <begin position="532"/>
        <end position="572"/>
    </location>
</feature>
<accession>A0A345EIC0</accession>
<protein>
    <submittedName>
        <fullName evidence="2">Uncharacterized protein</fullName>
    </submittedName>
</protein>
<dbReference type="EMBL" id="CP031149">
    <property type="protein sequence ID" value="AXG11942.1"/>
    <property type="molecule type" value="Genomic_DNA"/>
</dbReference>
<feature type="compositionally biased region" description="Basic and acidic residues" evidence="1">
    <location>
        <begin position="9"/>
        <end position="23"/>
    </location>
</feature>
<dbReference type="Proteomes" id="UP000252985">
    <property type="component" value="Plasmid pCBA1112-02"/>
</dbReference>
<evidence type="ECO:0000313" key="3">
    <source>
        <dbReference type="Proteomes" id="UP000252985"/>
    </source>
</evidence>
<proteinExistence type="predicted"/>
<feature type="compositionally biased region" description="Polar residues" evidence="1">
    <location>
        <begin position="537"/>
        <end position="546"/>
    </location>
</feature>
<dbReference type="RefSeq" id="WP_114606849.1">
    <property type="nucleotide sequence ID" value="NZ_CP031149.1"/>
</dbReference>
<feature type="region of interest" description="Disordered" evidence="1">
    <location>
        <begin position="86"/>
        <end position="143"/>
    </location>
</feature>
<evidence type="ECO:0000313" key="2">
    <source>
        <dbReference type="EMBL" id="AXG11942.1"/>
    </source>
</evidence>
<dbReference type="KEGG" id="haq:DU484_18695"/>
<name>A0A345EIC0_9EURY</name>
<gene>
    <name evidence="2" type="ORF">DU484_18695</name>
</gene>
<dbReference type="GeneID" id="37289051"/>
<feature type="region of interest" description="Disordered" evidence="1">
    <location>
        <begin position="1"/>
        <end position="25"/>
    </location>
</feature>
<sequence>MSGNTDSVHLSEDGHEKNGRTEIEYENPTHIARRYDGWFADLRSLDREEHRRLDGNVESPTIRWHAGLDEPERRLDADDVESQGAISEFTSGSEHEFETDKHESESSDDYYGWYNDQPMVPSRSDERRAEMNARGRPADAISEPDALSTGEYIYMGHDRLTDPTGDQLTGTASGLEEYIPTSSSTAPVQLGQKLEPVETLDLDTQRLRELKIIPNDEQTPRESEGVTTSELEVLLPYGEVASLRSVVPNPEDYSRSSIAGIEFRLALDEELKRSSHGIDENGHMTGVAALLNQHTDLLARFRTEHDRTLPERRDRNRRSFEQRFKQQIYDRAAPLRELGKEDPDLREEILAETRRLLGGNALHEIRKPPVTVASQLARRVQAGTDITTAFLSLVEEEQTDPRNVIRINAILKANLASSKGYVTTQGVVKKIYYPPVPSLKFAMILKDGNRREDEVRVSVWESSEYEETASTADPGDVDGEVLISKKIFIEPNEGDVVRLVDFKLPRERSKQTYQGQPKLDSRWASEIEIVERAPVKSSDQTSTTARPQRVGRSLSPSDDGEPVPRSEAANFDGEVCISWPEPAMTADFITDELTRIAQTGDAV</sequence>
<feature type="compositionally biased region" description="Basic and acidic residues" evidence="1">
    <location>
        <begin position="93"/>
        <end position="105"/>
    </location>
</feature>
<keyword evidence="2" id="KW-0614">Plasmid</keyword>
<feature type="compositionally biased region" description="Basic and acidic residues" evidence="1">
    <location>
        <begin position="123"/>
        <end position="137"/>
    </location>
</feature>
<geneLocation type="plasmid" evidence="3">
    <name>pcba1112-02</name>
</geneLocation>